<reference evidence="1" key="1">
    <citation type="submission" date="2021-06" db="EMBL/GenBank/DDBJ databases">
        <authorList>
            <person name="Kallberg Y."/>
            <person name="Tangrot J."/>
            <person name="Rosling A."/>
        </authorList>
    </citation>
    <scope>NUCLEOTIDE SEQUENCE</scope>
    <source>
        <strain evidence="1">IN212</strain>
    </source>
</reference>
<organism evidence="1 2">
    <name type="scientific">Racocetra fulgida</name>
    <dbReference type="NCBI Taxonomy" id="60492"/>
    <lineage>
        <taxon>Eukaryota</taxon>
        <taxon>Fungi</taxon>
        <taxon>Fungi incertae sedis</taxon>
        <taxon>Mucoromycota</taxon>
        <taxon>Glomeromycotina</taxon>
        <taxon>Glomeromycetes</taxon>
        <taxon>Diversisporales</taxon>
        <taxon>Gigasporaceae</taxon>
        <taxon>Racocetra</taxon>
    </lineage>
</organism>
<evidence type="ECO:0000313" key="2">
    <source>
        <dbReference type="Proteomes" id="UP000789396"/>
    </source>
</evidence>
<evidence type="ECO:0000313" key="1">
    <source>
        <dbReference type="EMBL" id="CAG8813512.1"/>
    </source>
</evidence>
<feature type="non-terminal residue" evidence="1">
    <location>
        <position position="1"/>
    </location>
</feature>
<keyword evidence="2" id="KW-1185">Reference proteome</keyword>
<proteinExistence type="predicted"/>
<protein>
    <submittedName>
        <fullName evidence="1">9592_t:CDS:1</fullName>
    </submittedName>
</protein>
<comment type="caution">
    <text evidence="1">The sequence shown here is derived from an EMBL/GenBank/DDBJ whole genome shotgun (WGS) entry which is preliminary data.</text>
</comment>
<sequence length="40" mass="4469">NLFQILLIEQASNTSDLLPDVLPQGDIPQDDVPKMMCPKM</sequence>
<feature type="non-terminal residue" evidence="1">
    <location>
        <position position="40"/>
    </location>
</feature>
<gene>
    <name evidence="1" type="ORF">RFULGI_LOCUS19010</name>
</gene>
<dbReference type="Proteomes" id="UP000789396">
    <property type="component" value="Unassembled WGS sequence"/>
</dbReference>
<name>A0A9N9P830_9GLOM</name>
<dbReference type="AlphaFoldDB" id="A0A9N9P830"/>
<dbReference type="EMBL" id="CAJVPZ010088577">
    <property type="protein sequence ID" value="CAG8813512.1"/>
    <property type="molecule type" value="Genomic_DNA"/>
</dbReference>
<accession>A0A9N9P830</accession>